<dbReference type="InterPro" id="IPR014729">
    <property type="entry name" value="Rossmann-like_a/b/a_fold"/>
</dbReference>
<dbReference type="CDD" id="cd06259">
    <property type="entry name" value="YdcF-like"/>
    <property type="match status" value="1"/>
</dbReference>
<gene>
    <name evidence="3" type="ORF">L0U88_17160</name>
</gene>
<dbReference type="Proteomes" id="UP001200145">
    <property type="component" value="Unassembled WGS sequence"/>
</dbReference>
<evidence type="ECO:0000259" key="2">
    <source>
        <dbReference type="Pfam" id="PF02698"/>
    </source>
</evidence>
<reference evidence="3 4" key="1">
    <citation type="submission" date="2022-01" db="EMBL/GenBank/DDBJ databases">
        <title>Flavihumibacter sp. nov., isolated from sediment of a river.</title>
        <authorList>
            <person name="Liu H."/>
        </authorList>
    </citation>
    <scope>NUCLEOTIDE SEQUENCE [LARGE SCALE GENOMIC DNA]</scope>
    <source>
        <strain evidence="3 4">RY-1</strain>
    </source>
</reference>
<dbReference type="Pfam" id="PF02698">
    <property type="entry name" value="DUF218"/>
    <property type="match status" value="1"/>
</dbReference>
<sequence length="207" mass="24053">MKRKHYFFIGFLFGIIIFLLSIGSLLVAKNEPVKADAIVILMGDLEERGKFAADLYNRKYGNKIFIATPSSYKKDFLNKYGIHVEDDIDVMKKLLINLGVGQNDIYCLDQITENTIGEARVLLDHLHNDTSIKSVLVATSSYHSARAKHIFNSYAKSKNNEIEVCVPLNKYSTYNFKYWFYSKKDIQITFLESTKWLVYILYYQWTL</sequence>
<dbReference type="Gene3D" id="3.40.50.620">
    <property type="entry name" value="HUPs"/>
    <property type="match status" value="1"/>
</dbReference>
<evidence type="ECO:0000313" key="3">
    <source>
        <dbReference type="EMBL" id="MCF1716374.1"/>
    </source>
</evidence>
<dbReference type="InterPro" id="IPR003848">
    <property type="entry name" value="DUF218"/>
</dbReference>
<protein>
    <submittedName>
        <fullName evidence="3">YdcF family protein</fullName>
    </submittedName>
</protein>
<evidence type="ECO:0000313" key="4">
    <source>
        <dbReference type="Proteomes" id="UP001200145"/>
    </source>
</evidence>
<organism evidence="3 4">
    <name type="scientific">Flavihumibacter fluminis</name>
    <dbReference type="NCBI Taxonomy" id="2909236"/>
    <lineage>
        <taxon>Bacteria</taxon>
        <taxon>Pseudomonadati</taxon>
        <taxon>Bacteroidota</taxon>
        <taxon>Chitinophagia</taxon>
        <taxon>Chitinophagales</taxon>
        <taxon>Chitinophagaceae</taxon>
        <taxon>Flavihumibacter</taxon>
    </lineage>
</organism>
<dbReference type="EMBL" id="JAKEVY010000004">
    <property type="protein sequence ID" value="MCF1716374.1"/>
    <property type="molecule type" value="Genomic_DNA"/>
</dbReference>
<keyword evidence="4" id="KW-1185">Reference proteome</keyword>
<evidence type="ECO:0000256" key="1">
    <source>
        <dbReference type="SAM" id="Phobius"/>
    </source>
</evidence>
<feature type="transmembrane region" description="Helical" evidence="1">
    <location>
        <begin position="6"/>
        <end position="28"/>
    </location>
</feature>
<feature type="domain" description="DUF218" evidence="2">
    <location>
        <begin position="36"/>
        <end position="161"/>
    </location>
</feature>
<dbReference type="RefSeq" id="WP_234867513.1">
    <property type="nucleotide sequence ID" value="NZ_JAKEVY010000004.1"/>
</dbReference>
<accession>A0ABS9BMD7</accession>
<proteinExistence type="predicted"/>
<comment type="caution">
    <text evidence="3">The sequence shown here is derived from an EMBL/GenBank/DDBJ whole genome shotgun (WGS) entry which is preliminary data.</text>
</comment>
<keyword evidence="1" id="KW-0812">Transmembrane</keyword>
<keyword evidence="1" id="KW-1133">Transmembrane helix</keyword>
<keyword evidence="1" id="KW-0472">Membrane</keyword>
<name>A0ABS9BMD7_9BACT</name>